<dbReference type="InterPro" id="IPR018201">
    <property type="entry name" value="Ketoacyl_synth_AS"/>
</dbReference>
<dbReference type="GO" id="GO:0004312">
    <property type="term" value="F:fatty acid synthase activity"/>
    <property type="evidence" value="ECO:0007669"/>
    <property type="project" value="TreeGrafter"/>
</dbReference>
<keyword evidence="1 3" id="KW-0808">Transferase</keyword>
<dbReference type="Proteomes" id="UP001370758">
    <property type="component" value="Unassembled WGS sequence"/>
</dbReference>
<dbReference type="CDD" id="cd00833">
    <property type="entry name" value="PKS"/>
    <property type="match status" value="1"/>
</dbReference>
<evidence type="ECO:0000256" key="3">
    <source>
        <dbReference type="RuleBase" id="RU003694"/>
    </source>
</evidence>
<keyword evidence="2" id="KW-0560">Oxidoreductase</keyword>
<dbReference type="GO" id="GO:0006633">
    <property type="term" value="P:fatty acid biosynthetic process"/>
    <property type="evidence" value="ECO:0007669"/>
    <property type="project" value="InterPro"/>
</dbReference>
<dbReference type="SMART" id="SM00825">
    <property type="entry name" value="PKS_KS"/>
    <property type="match status" value="1"/>
</dbReference>
<dbReference type="Pfam" id="PF02801">
    <property type="entry name" value="Ketoacyl-synt_C"/>
    <property type="match status" value="1"/>
</dbReference>
<comment type="caution">
    <text evidence="5">The sequence shown here is derived from an EMBL/GenBank/DDBJ whole genome shotgun (WGS) entry which is preliminary data.</text>
</comment>
<comment type="similarity">
    <text evidence="3">Belongs to the thiolase-like superfamily. Beta-ketoacyl-ACP synthases family.</text>
</comment>
<protein>
    <recommendedName>
        <fullName evidence="4">Ketosynthase family 3 (KS3) domain-containing protein</fullName>
    </recommendedName>
</protein>
<dbReference type="AlphaFoldDB" id="A0AAV9WB76"/>
<evidence type="ECO:0000313" key="5">
    <source>
        <dbReference type="EMBL" id="KAK6505459.1"/>
    </source>
</evidence>
<reference evidence="5 6" key="1">
    <citation type="submission" date="2023-08" db="EMBL/GenBank/DDBJ databases">
        <authorList>
            <person name="Palmer J.M."/>
        </authorList>
    </citation>
    <scope>NUCLEOTIDE SEQUENCE [LARGE SCALE GENOMIC DNA]</scope>
    <source>
        <strain evidence="5 6">TWF481</strain>
    </source>
</reference>
<keyword evidence="6" id="KW-1185">Reference proteome</keyword>
<evidence type="ECO:0000313" key="6">
    <source>
        <dbReference type="Proteomes" id="UP001370758"/>
    </source>
</evidence>
<dbReference type="PROSITE" id="PS52004">
    <property type="entry name" value="KS3_2"/>
    <property type="match status" value="1"/>
</dbReference>
<evidence type="ECO:0000259" key="4">
    <source>
        <dbReference type="PROSITE" id="PS52004"/>
    </source>
</evidence>
<dbReference type="Pfam" id="PF00109">
    <property type="entry name" value="ketoacyl-synt"/>
    <property type="match status" value="1"/>
</dbReference>
<dbReference type="GO" id="GO:0004315">
    <property type="term" value="F:3-oxoacyl-[acyl-carrier-protein] synthase activity"/>
    <property type="evidence" value="ECO:0007669"/>
    <property type="project" value="InterPro"/>
</dbReference>
<dbReference type="PANTHER" id="PTHR43775">
    <property type="entry name" value="FATTY ACID SYNTHASE"/>
    <property type="match status" value="1"/>
</dbReference>
<name>A0AAV9WB76_9PEZI</name>
<evidence type="ECO:0000256" key="2">
    <source>
        <dbReference type="ARBA" id="ARBA00023002"/>
    </source>
</evidence>
<dbReference type="GO" id="GO:0044550">
    <property type="term" value="P:secondary metabolite biosynthetic process"/>
    <property type="evidence" value="ECO:0007669"/>
    <property type="project" value="TreeGrafter"/>
</dbReference>
<dbReference type="InterPro" id="IPR014030">
    <property type="entry name" value="Ketoacyl_synth_N"/>
</dbReference>
<dbReference type="InterPro" id="IPR016039">
    <property type="entry name" value="Thiolase-like"/>
</dbReference>
<gene>
    <name evidence="5" type="ORF">TWF481_007360</name>
</gene>
<evidence type="ECO:0000256" key="1">
    <source>
        <dbReference type="ARBA" id="ARBA00022679"/>
    </source>
</evidence>
<dbReference type="GO" id="GO:0016491">
    <property type="term" value="F:oxidoreductase activity"/>
    <property type="evidence" value="ECO:0007669"/>
    <property type="project" value="UniProtKB-KW"/>
</dbReference>
<dbReference type="InterPro" id="IPR020841">
    <property type="entry name" value="PKS_Beta-ketoAc_synthase_dom"/>
</dbReference>
<dbReference type="PANTHER" id="PTHR43775:SF29">
    <property type="entry name" value="ASPERFURANONE POLYKETIDE SYNTHASE AFOG-RELATED"/>
    <property type="match status" value="1"/>
</dbReference>
<proteinExistence type="inferred from homology"/>
<dbReference type="InterPro" id="IPR014031">
    <property type="entry name" value="Ketoacyl_synth_C"/>
</dbReference>
<dbReference type="InterPro" id="IPR050091">
    <property type="entry name" value="PKS_NRPS_Biosynth_Enz"/>
</dbReference>
<dbReference type="Gene3D" id="3.40.47.10">
    <property type="match status" value="1"/>
</dbReference>
<dbReference type="PROSITE" id="PS00606">
    <property type="entry name" value="KS3_1"/>
    <property type="match status" value="1"/>
</dbReference>
<dbReference type="EMBL" id="JAVHJL010000004">
    <property type="protein sequence ID" value="KAK6505459.1"/>
    <property type="molecule type" value="Genomic_DNA"/>
</dbReference>
<sequence>MAIGMARKADTTASEPLAIIGFAFKFPSGVEDSEALWKVMVNGEDCLADIPDNRFNLEAFRDIGSGSDDTASSKPQGYFINNNLTAFDAPFFSITAEEAGAMDPQQRLLLETTYHAIENAGMKVNEISGTRTSVHVGCLSQDYGLINSKDPEAAPKYAVTGTELSMVPNRLSWFFNLKGPSLAVDTACSSSLVALDLACQLLRSGETDIGIVAGTNLMHMPDFYLYLDNMGFLSPSNRCRSFDSRADGYARAEGSAVLLIKRVSDAIRDNNVIRAVIRASGSNSDGYTPGITQPNGDSQLALIKDTYERAGISMGPTRYCEAHGTGTALGDPIESHAIGEAFRTARSSDDMLYL</sequence>
<feature type="domain" description="Ketosynthase family 3 (KS3)" evidence="4">
    <location>
        <begin position="14"/>
        <end position="354"/>
    </location>
</feature>
<accession>A0AAV9WB76</accession>
<dbReference type="SUPFAM" id="SSF53901">
    <property type="entry name" value="Thiolase-like"/>
    <property type="match status" value="1"/>
</dbReference>
<organism evidence="5 6">
    <name type="scientific">Arthrobotrys musiformis</name>
    <dbReference type="NCBI Taxonomy" id="47236"/>
    <lineage>
        <taxon>Eukaryota</taxon>
        <taxon>Fungi</taxon>
        <taxon>Dikarya</taxon>
        <taxon>Ascomycota</taxon>
        <taxon>Pezizomycotina</taxon>
        <taxon>Orbiliomycetes</taxon>
        <taxon>Orbiliales</taxon>
        <taxon>Orbiliaceae</taxon>
        <taxon>Arthrobotrys</taxon>
    </lineage>
</organism>